<dbReference type="InterPro" id="IPR015590">
    <property type="entry name" value="Aldehyde_DH_dom"/>
</dbReference>
<dbReference type="EMBL" id="CP036269">
    <property type="protein sequence ID" value="QDT43194.1"/>
    <property type="molecule type" value="Genomic_DNA"/>
</dbReference>
<accession>A0A517RH41</accession>
<name>A0A517RH41_9PLAN</name>
<dbReference type="Pfam" id="PF00171">
    <property type="entry name" value="Aldedh"/>
    <property type="match status" value="1"/>
</dbReference>
<proteinExistence type="predicted"/>
<dbReference type="InterPro" id="IPR016161">
    <property type="entry name" value="Ald_DH/histidinol_DH"/>
</dbReference>
<dbReference type="Gene3D" id="3.40.605.10">
    <property type="entry name" value="Aldehyde Dehydrogenase, Chain A, domain 1"/>
    <property type="match status" value="1"/>
</dbReference>
<dbReference type="PANTHER" id="PTHR43353:SF3">
    <property type="entry name" value="ALDEHYDE DEHYDROGENASE-RELATED"/>
    <property type="match status" value="1"/>
</dbReference>
<protein>
    <submittedName>
        <fullName evidence="3">NADP-dependent fatty aldehyde dehydrogenase</fullName>
        <ecNumber evidence="3">1.2.1.4</ecNumber>
    </submittedName>
</protein>
<reference evidence="3 4" key="1">
    <citation type="submission" date="2019-02" db="EMBL/GenBank/DDBJ databases">
        <title>Deep-cultivation of Planctomycetes and their phenomic and genomic characterization uncovers novel biology.</title>
        <authorList>
            <person name="Wiegand S."/>
            <person name="Jogler M."/>
            <person name="Boedeker C."/>
            <person name="Pinto D."/>
            <person name="Vollmers J."/>
            <person name="Rivas-Marin E."/>
            <person name="Kohn T."/>
            <person name="Peeters S.H."/>
            <person name="Heuer A."/>
            <person name="Rast P."/>
            <person name="Oberbeckmann S."/>
            <person name="Bunk B."/>
            <person name="Jeske O."/>
            <person name="Meyerdierks A."/>
            <person name="Storesund J.E."/>
            <person name="Kallscheuer N."/>
            <person name="Luecker S."/>
            <person name="Lage O.M."/>
            <person name="Pohl T."/>
            <person name="Merkel B.J."/>
            <person name="Hornburger P."/>
            <person name="Mueller R.-W."/>
            <person name="Bruemmer F."/>
            <person name="Labrenz M."/>
            <person name="Spormann A.M."/>
            <person name="Op den Camp H."/>
            <person name="Overmann J."/>
            <person name="Amann R."/>
            <person name="Jetten M.S.M."/>
            <person name="Mascher T."/>
            <person name="Medema M.H."/>
            <person name="Devos D.P."/>
            <person name="Kaster A.-K."/>
            <person name="Ovreas L."/>
            <person name="Rohde M."/>
            <person name="Galperin M.Y."/>
            <person name="Jogler C."/>
        </authorList>
    </citation>
    <scope>NUCLEOTIDE SEQUENCE [LARGE SCALE GENOMIC DNA]</scope>
    <source>
        <strain evidence="3 4">Pan241w</strain>
    </source>
</reference>
<organism evidence="3 4">
    <name type="scientific">Gimesia alba</name>
    <dbReference type="NCBI Taxonomy" id="2527973"/>
    <lineage>
        <taxon>Bacteria</taxon>
        <taxon>Pseudomonadati</taxon>
        <taxon>Planctomycetota</taxon>
        <taxon>Planctomycetia</taxon>
        <taxon>Planctomycetales</taxon>
        <taxon>Planctomycetaceae</taxon>
        <taxon>Gimesia</taxon>
    </lineage>
</organism>
<dbReference type="EC" id="1.2.1.4" evidence="3"/>
<sequence length="527" mass="55694">MQTQPVLINGQWIESTGTQTFQAVNPATAETLEPQFPVSPWDEIESVVQAAAAASKEMRGWTGERFAAFLESYAEEIEKQADALVEAANLETGYPESPRLRDGELPRTTNQLRQAASHAREGSWAQPTIDTGTGIGSLFGPIGPVTVFGPNNFPFAFNSIAGGDFAAAVAAGNPVIAKGHSSHPKTTQIFAEAADAAAKATNMPNGFVQLIYRTSHADGCRLVSHPLMGAIGYTGGRSAGLTIKEAADKAGKPVYLELSSINPVFVLPEALAERSAEIAEEFKGSCLMGTGQFCTNPGLVALKAGAAADTFIEQVKEKFEAAPAGILLGEGVQKGFLSGIAAIQSAGATLVTGGSASDNPGFSCANTLLKVSASQFLENPEALQEEAFGNASLFILANSDEELAQIAECLEGNLTGCIYSHTDGKDDALYDQIAPALRQKVGRLLNDKMPTGVAVSPAMNHGGPFPSTGHPVFTSVGIPAAIHRFSMLQCYDNIRPHRLPESLKPKNPNPDMWRYIDGMYTQSDYDA</sequence>
<dbReference type="GO" id="GO:0033721">
    <property type="term" value="F:aldehyde dehydrogenase (NADP+) activity"/>
    <property type="evidence" value="ECO:0007669"/>
    <property type="project" value="UniProtKB-EC"/>
</dbReference>
<feature type="domain" description="Aldehyde dehydrogenase" evidence="2">
    <location>
        <begin position="12"/>
        <end position="425"/>
    </location>
</feature>
<dbReference type="InterPro" id="IPR016163">
    <property type="entry name" value="Ald_DH_C"/>
</dbReference>
<keyword evidence="4" id="KW-1185">Reference proteome</keyword>
<dbReference type="RefSeq" id="WP_145217653.1">
    <property type="nucleotide sequence ID" value="NZ_CP036269.1"/>
</dbReference>
<dbReference type="CDD" id="cd07129">
    <property type="entry name" value="ALDH_KGSADH"/>
    <property type="match status" value="1"/>
</dbReference>
<dbReference type="Proteomes" id="UP000317171">
    <property type="component" value="Chromosome"/>
</dbReference>
<dbReference type="OrthoDB" id="9770537at2"/>
<dbReference type="Gene3D" id="3.40.309.10">
    <property type="entry name" value="Aldehyde Dehydrogenase, Chain A, domain 2"/>
    <property type="match status" value="1"/>
</dbReference>
<evidence type="ECO:0000313" key="3">
    <source>
        <dbReference type="EMBL" id="QDT43194.1"/>
    </source>
</evidence>
<dbReference type="AlphaFoldDB" id="A0A517RH41"/>
<gene>
    <name evidence="3" type="primary">aldH</name>
    <name evidence="3" type="ORF">Pan241w_32930</name>
</gene>
<dbReference type="InterPro" id="IPR016162">
    <property type="entry name" value="Ald_DH_N"/>
</dbReference>
<dbReference type="SUPFAM" id="SSF53720">
    <property type="entry name" value="ALDH-like"/>
    <property type="match status" value="1"/>
</dbReference>
<dbReference type="InterPro" id="IPR044151">
    <property type="entry name" value="ALDH_KGSADH"/>
</dbReference>
<dbReference type="InterPro" id="IPR050740">
    <property type="entry name" value="Aldehyde_DH_Superfamily"/>
</dbReference>
<evidence type="ECO:0000259" key="2">
    <source>
        <dbReference type="Pfam" id="PF00171"/>
    </source>
</evidence>
<keyword evidence="1 3" id="KW-0560">Oxidoreductase</keyword>
<dbReference type="PANTHER" id="PTHR43353">
    <property type="entry name" value="SUCCINATE-SEMIALDEHYDE DEHYDROGENASE, MITOCHONDRIAL"/>
    <property type="match status" value="1"/>
</dbReference>
<evidence type="ECO:0000256" key="1">
    <source>
        <dbReference type="ARBA" id="ARBA00023002"/>
    </source>
</evidence>
<dbReference type="KEGG" id="gaz:Pan241w_32930"/>
<evidence type="ECO:0000313" key="4">
    <source>
        <dbReference type="Proteomes" id="UP000317171"/>
    </source>
</evidence>